<reference evidence="1" key="1">
    <citation type="journal article" date="2023" name="Mol. Ecol. Resour.">
        <title>Chromosome-level genome assembly of a triploid poplar Populus alba 'Berolinensis'.</title>
        <authorList>
            <person name="Chen S."/>
            <person name="Yu Y."/>
            <person name="Wang X."/>
            <person name="Wang S."/>
            <person name="Zhang T."/>
            <person name="Zhou Y."/>
            <person name="He R."/>
            <person name="Meng N."/>
            <person name="Wang Y."/>
            <person name="Liu W."/>
            <person name="Liu Z."/>
            <person name="Liu J."/>
            <person name="Guo Q."/>
            <person name="Huang H."/>
            <person name="Sederoff R.R."/>
            <person name="Wang G."/>
            <person name="Qu G."/>
            <person name="Chen S."/>
        </authorList>
    </citation>
    <scope>NUCLEOTIDE SEQUENCE</scope>
    <source>
        <strain evidence="1">SC-2020</strain>
    </source>
</reference>
<accession>A0AAD6PXJ7</accession>
<evidence type="ECO:0000313" key="1">
    <source>
        <dbReference type="EMBL" id="KAJ6971256.1"/>
    </source>
</evidence>
<sequence length="23" mass="2629">MPLCSHSHSGLCSSFSLCEKWCW</sequence>
<evidence type="ECO:0000313" key="2">
    <source>
        <dbReference type="Proteomes" id="UP001164929"/>
    </source>
</evidence>
<dbReference type="Proteomes" id="UP001164929">
    <property type="component" value="Chromosome 15"/>
</dbReference>
<proteinExistence type="predicted"/>
<dbReference type="AlphaFoldDB" id="A0AAD6PXJ7"/>
<keyword evidence="2" id="KW-1185">Reference proteome</keyword>
<comment type="caution">
    <text evidence="1">The sequence shown here is derived from an EMBL/GenBank/DDBJ whole genome shotgun (WGS) entry which is preliminary data.</text>
</comment>
<organism evidence="1 2">
    <name type="scientific">Populus alba x Populus x berolinensis</name>
    <dbReference type="NCBI Taxonomy" id="444605"/>
    <lineage>
        <taxon>Eukaryota</taxon>
        <taxon>Viridiplantae</taxon>
        <taxon>Streptophyta</taxon>
        <taxon>Embryophyta</taxon>
        <taxon>Tracheophyta</taxon>
        <taxon>Spermatophyta</taxon>
        <taxon>Magnoliopsida</taxon>
        <taxon>eudicotyledons</taxon>
        <taxon>Gunneridae</taxon>
        <taxon>Pentapetalae</taxon>
        <taxon>rosids</taxon>
        <taxon>fabids</taxon>
        <taxon>Malpighiales</taxon>
        <taxon>Salicaceae</taxon>
        <taxon>Saliceae</taxon>
        <taxon>Populus</taxon>
    </lineage>
</organism>
<name>A0AAD6PXJ7_9ROSI</name>
<gene>
    <name evidence="1" type="ORF">NC653_035508</name>
</gene>
<dbReference type="EMBL" id="JAQIZT010000015">
    <property type="protein sequence ID" value="KAJ6971256.1"/>
    <property type="molecule type" value="Genomic_DNA"/>
</dbReference>
<protein>
    <submittedName>
        <fullName evidence="1">Uncharacterized protein</fullName>
    </submittedName>
</protein>